<dbReference type="RefSeq" id="XP_033649940.1">
    <property type="nucleotide sequence ID" value="XM_033802108.1"/>
</dbReference>
<dbReference type="EMBL" id="ML986522">
    <property type="protein sequence ID" value="KAF2272401.1"/>
    <property type="molecule type" value="Genomic_DNA"/>
</dbReference>
<reference evidence="2" key="1">
    <citation type="journal article" date="2020" name="Stud. Mycol.">
        <title>101 Dothideomycetes genomes: a test case for predicting lifestyles and emergence of pathogens.</title>
        <authorList>
            <person name="Haridas S."/>
            <person name="Albert R."/>
            <person name="Binder M."/>
            <person name="Bloem J."/>
            <person name="Labutti K."/>
            <person name="Salamov A."/>
            <person name="Andreopoulos B."/>
            <person name="Baker S."/>
            <person name="Barry K."/>
            <person name="Bills G."/>
            <person name="Bluhm B."/>
            <person name="Cannon C."/>
            <person name="Castanera R."/>
            <person name="Culley D."/>
            <person name="Daum C."/>
            <person name="Ezra D."/>
            <person name="Gonzalez J."/>
            <person name="Henrissat B."/>
            <person name="Kuo A."/>
            <person name="Liang C."/>
            <person name="Lipzen A."/>
            <person name="Lutzoni F."/>
            <person name="Magnuson J."/>
            <person name="Mondo S."/>
            <person name="Nolan M."/>
            <person name="Ohm R."/>
            <person name="Pangilinan J."/>
            <person name="Park H.-J."/>
            <person name="Ramirez L."/>
            <person name="Alfaro M."/>
            <person name="Sun H."/>
            <person name="Tritt A."/>
            <person name="Yoshinaga Y."/>
            <person name="Zwiers L.-H."/>
            <person name="Turgeon B."/>
            <person name="Goodwin S."/>
            <person name="Spatafora J."/>
            <person name="Crous P."/>
            <person name="Grigoriev I."/>
        </authorList>
    </citation>
    <scope>NUCLEOTIDE SEQUENCE</scope>
    <source>
        <strain evidence="2">CBS 379.55</strain>
    </source>
</reference>
<organism evidence="2 3">
    <name type="scientific">Westerdykella ornata</name>
    <dbReference type="NCBI Taxonomy" id="318751"/>
    <lineage>
        <taxon>Eukaryota</taxon>
        <taxon>Fungi</taxon>
        <taxon>Dikarya</taxon>
        <taxon>Ascomycota</taxon>
        <taxon>Pezizomycotina</taxon>
        <taxon>Dothideomycetes</taxon>
        <taxon>Pleosporomycetidae</taxon>
        <taxon>Pleosporales</taxon>
        <taxon>Sporormiaceae</taxon>
        <taxon>Westerdykella</taxon>
    </lineage>
</organism>
<name>A0A6A6J745_WESOR</name>
<gene>
    <name evidence="2" type="ORF">EI97DRAFT_484086</name>
</gene>
<proteinExistence type="predicted"/>
<protein>
    <submittedName>
        <fullName evidence="2">Uncharacterized protein</fullName>
    </submittedName>
</protein>
<feature type="compositionally biased region" description="Basic and acidic residues" evidence="1">
    <location>
        <begin position="535"/>
        <end position="548"/>
    </location>
</feature>
<evidence type="ECO:0000313" key="3">
    <source>
        <dbReference type="Proteomes" id="UP000800097"/>
    </source>
</evidence>
<sequence length="690" mass="76791">MMRPYCRLNAWHAERLCSCGRSHCLVGEVALIDNNASSTAMALDLSTVSFVGSAMKLAWEVYDKGFKKEKSSPQRYIEFGSALHGLYSNLKNIESVVTKANNDLKSDELGSFGPPALDLSSFADIIGNFKVTLEACRDLLNDQSKFRQKNGVITNIIYNIDVDPNKITLTLEPFKLHLQSQLRKLQRQQHQDVAEMVHELKQLVVTGLDLKDEPLSPAPPRDLEVPVVISERFAAACGLQGQDAAATENSMFPDFPLKEGLEAFFYHFNGLSQAFDSMSYLRFLKILWVMDRIRESNDWTKIQKTNPGGIYDRCVREMDRRLRDECTRVNRSQIPLKLLLQLPDEAFHILPPATPTNTAVSVNHLGVLLDVSVLPDPNSHTLRIVRNMDGTLGVESTTVTTTESSGTMSSETRIRVLDIDPRSAYFIPIYATPVEDGSASLTAKLQFSRDGVNGIAPEFKSKDDLLRLQHLVTGYKCVNKRTAGTFITVTSLTEGQSYPWPQAQVRSSRRPPKELCEFGNIQMWQKVSFESTSALKDKKPSDHTRRVSELSGHTARPSIGSSMSFSSAGSMSSAHMHQVTVGSSGVGIQLTEPEPPRLVLFLKEKEQGLLSFLAIELDERTFVNPFSCECGSRGKTCTVSVIERSEKPLLARRYYAREGLNSWNLAALGEYWPADDSGAFQEGVAAHQVQ</sequence>
<feature type="compositionally biased region" description="Low complexity" evidence="1">
    <location>
        <begin position="558"/>
        <end position="567"/>
    </location>
</feature>
<dbReference type="GeneID" id="54555283"/>
<dbReference type="AlphaFoldDB" id="A0A6A6J745"/>
<accession>A0A6A6J745</accession>
<feature type="region of interest" description="Disordered" evidence="1">
    <location>
        <begin position="535"/>
        <end position="567"/>
    </location>
</feature>
<keyword evidence="3" id="KW-1185">Reference proteome</keyword>
<dbReference type="OrthoDB" id="5400409at2759"/>
<evidence type="ECO:0000256" key="1">
    <source>
        <dbReference type="SAM" id="MobiDB-lite"/>
    </source>
</evidence>
<evidence type="ECO:0000313" key="2">
    <source>
        <dbReference type="EMBL" id="KAF2272401.1"/>
    </source>
</evidence>
<dbReference type="Proteomes" id="UP000800097">
    <property type="component" value="Unassembled WGS sequence"/>
</dbReference>